<evidence type="ECO:0000256" key="1">
    <source>
        <dbReference type="SAM" id="MobiDB-lite"/>
    </source>
</evidence>
<evidence type="ECO:0000313" key="3">
    <source>
        <dbReference type="Proteomes" id="UP001642484"/>
    </source>
</evidence>
<evidence type="ECO:0000313" key="2">
    <source>
        <dbReference type="EMBL" id="CAK9117257.1"/>
    </source>
</evidence>
<sequence length="332" mass="37742">MLQKWKEGMPEEMVPQEEGGEEEEKESDPCVEADDEKRNKYIGAKFAKLRKDGKIPASILQVYDNLESRQLKTKMLSKMFKKSSTGNWMLCQDKPEFQAFMRHRETFFAQEKEKSYPRAIMIHRYFNGNEQAFRAALEDGDISEVKGKNGKIMYSFEQVSQGKSKSSETGANLAAGKFKLSAKGYEAMRIGMGGFNWKQFSLEAGSGHSKEKAQLALPAPECELKWALVEKTLAEAKECQQKLLKEASKYMTKVQDQPDLKIKFKEAYGMITNNTNSLQNILIWKEPFVELPNGPPTKAHVDEYLAGLAKTTSEAFEMFEEVKGVLKARRIV</sequence>
<name>A0ABP0SY13_9DINO</name>
<feature type="compositionally biased region" description="Acidic residues" evidence="1">
    <location>
        <begin position="14"/>
        <end position="34"/>
    </location>
</feature>
<dbReference type="EMBL" id="CAXAMN010028622">
    <property type="protein sequence ID" value="CAK9117257.1"/>
    <property type="molecule type" value="Genomic_DNA"/>
</dbReference>
<dbReference type="Proteomes" id="UP001642484">
    <property type="component" value="Unassembled WGS sequence"/>
</dbReference>
<proteinExistence type="predicted"/>
<reference evidence="2 3" key="1">
    <citation type="submission" date="2024-02" db="EMBL/GenBank/DDBJ databases">
        <authorList>
            <person name="Chen Y."/>
            <person name="Shah S."/>
            <person name="Dougan E. K."/>
            <person name="Thang M."/>
            <person name="Chan C."/>
        </authorList>
    </citation>
    <scope>NUCLEOTIDE SEQUENCE [LARGE SCALE GENOMIC DNA]</scope>
</reference>
<keyword evidence="3" id="KW-1185">Reference proteome</keyword>
<protein>
    <submittedName>
        <fullName evidence="2">Uncharacterized protein</fullName>
    </submittedName>
</protein>
<organism evidence="2 3">
    <name type="scientific">Durusdinium trenchii</name>
    <dbReference type="NCBI Taxonomy" id="1381693"/>
    <lineage>
        <taxon>Eukaryota</taxon>
        <taxon>Sar</taxon>
        <taxon>Alveolata</taxon>
        <taxon>Dinophyceae</taxon>
        <taxon>Suessiales</taxon>
        <taxon>Symbiodiniaceae</taxon>
        <taxon>Durusdinium</taxon>
    </lineage>
</organism>
<comment type="caution">
    <text evidence="2">The sequence shown here is derived from an EMBL/GenBank/DDBJ whole genome shotgun (WGS) entry which is preliminary data.</text>
</comment>
<accession>A0ABP0SY13</accession>
<feature type="region of interest" description="Disordered" evidence="1">
    <location>
        <begin position="1"/>
        <end position="36"/>
    </location>
</feature>
<gene>
    <name evidence="2" type="ORF">CCMP2556_LOCUS54623</name>
</gene>